<reference evidence="1 2" key="1">
    <citation type="submission" date="2024-04" db="EMBL/GenBank/DDBJ databases">
        <authorList>
            <person name="Fracassetti M."/>
        </authorList>
    </citation>
    <scope>NUCLEOTIDE SEQUENCE [LARGE SCALE GENOMIC DNA]</scope>
</reference>
<evidence type="ECO:0008006" key="3">
    <source>
        <dbReference type="Google" id="ProtNLM"/>
    </source>
</evidence>
<evidence type="ECO:0000313" key="1">
    <source>
        <dbReference type="EMBL" id="CAL1377135.1"/>
    </source>
</evidence>
<dbReference type="Proteomes" id="UP001497516">
    <property type="component" value="Chromosome 3"/>
</dbReference>
<name>A0AAV2DUW0_9ROSI</name>
<dbReference type="AlphaFoldDB" id="A0AAV2DUW0"/>
<sequence>MYASKDYHCMKGLPLHQRTTTAWNGAEEAFGDVEAAAEGIAASGSWVLAAATLLVLATGAHIRASMVEEAVAVAVELCMELGGRH</sequence>
<accession>A0AAV2DUW0</accession>
<gene>
    <name evidence="1" type="ORF">LTRI10_LOCUS18805</name>
</gene>
<evidence type="ECO:0000313" key="2">
    <source>
        <dbReference type="Proteomes" id="UP001497516"/>
    </source>
</evidence>
<proteinExistence type="predicted"/>
<organism evidence="1 2">
    <name type="scientific">Linum trigynum</name>
    <dbReference type="NCBI Taxonomy" id="586398"/>
    <lineage>
        <taxon>Eukaryota</taxon>
        <taxon>Viridiplantae</taxon>
        <taxon>Streptophyta</taxon>
        <taxon>Embryophyta</taxon>
        <taxon>Tracheophyta</taxon>
        <taxon>Spermatophyta</taxon>
        <taxon>Magnoliopsida</taxon>
        <taxon>eudicotyledons</taxon>
        <taxon>Gunneridae</taxon>
        <taxon>Pentapetalae</taxon>
        <taxon>rosids</taxon>
        <taxon>fabids</taxon>
        <taxon>Malpighiales</taxon>
        <taxon>Linaceae</taxon>
        <taxon>Linum</taxon>
    </lineage>
</organism>
<protein>
    <recommendedName>
        <fullName evidence="3">VAN3-binding protein-like auxin canalisation domain-containing protein</fullName>
    </recommendedName>
</protein>
<dbReference type="EMBL" id="OZ034816">
    <property type="protein sequence ID" value="CAL1377135.1"/>
    <property type="molecule type" value="Genomic_DNA"/>
</dbReference>
<keyword evidence="2" id="KW-1185">Reference proteome</keyword>